<dbReference type="CDD" id="cd04301">
    <property type="entry name" value="NAT_SF"/>
    <property type="match status" value="1"/>
</dbReference>
<dbReference type="Pfam" id="PF13673">
    <property type="entry name" value="Acetyltransf_10"/>
    <property type="match status" value="1"/>
</dbReference>
<gene>
    <name evidence="2" type="ORF">B0T15DRAFT_83336</name>
</gene>
<dbReference type="GeneID" id="87890197"/>
<evidence type="ECO:0000259" key="1">
    <source>
        <dbReference type="PROSITE" id="PS51186"/>
    </source>
</evidence>
<dbReference type="PANTHER" id="PTHR42791:SF2">
    <property type="entry name" value="N-ACETYLTRANSFERASE DOMAIN-CONTAINING PROTEIN"/>
    <property type="match status" value="1"/>
</dbReference>
<dbReference type="PANTHER" id="PTHR42791">
    <property type="entry name" value="GNAT FAMILY ACETYLTRANSFERASE"/>
    <property type="match status" value="1"/>
</dbReference>
<dbReference type="EMBL" id="JAUDZG010000001">
    <property type="protein sequence ID" value="KAK3311707.1"/>
    <property type="molecule type" value="Genomic_DNA"/>
</dbReference>
<dbReference type="InterPro" id="IPR000182">
    <property type="entry name" value="GNAT_dom"/>
</dbReference>
<dbReference type="SUPFAM" id="SSF55729">
    <property type="entry name" value="Acyl-CoA N-acyltransferases (Nat)"/>
    <property type="match status" value="1"/>
</dbReference>
<dbReference type="Proteomes" id="UP001273166">
    <property type="component" value="Unassembled WGS sequence"/>
</dbReference>
<evidence type="ECO:0000313" key="3">
    <source>
        <dbReference type="Proteomes" id="UP001273166"/>
    </source>
</evidence>
<dbReference type="GO" id="GO:0016747">
    <property type="term" value="F:acyltransferase activity, transferring groups other than amino-acyl groups"/>
    <property type="evidence" value="ECO:0007669"/>
    <property type="project" value="InterPro"/>
</dbReference>
<reference evidence="2" key="2">
    <citation type="submission" date="2023-06" db="EMBL/GenBank/DDBJ databases">
        <authorList>
            <consortium name="Lawrence Berkeley National Laboratory"/>
            <person name="Mondo S.J."/>
            <person name="Hensen N."/>
            <person name="Bonometti L."/>
            <person name="Westerberg I."/>
            <person name="Brannstrom I.O."/>
            <person name="Guillou S."/>
            <person name="Cros-Aarteil S."/>
            <person name="Calhoun S."/>
            <person name="Haridas S."/>
            <person name="Kuo A."/>
            <person name="Pangilinan J."/>
            <person name="Riley R."/>
            <person name="Labutti K."/>
            <person name="Andreopoulos B."/>
            <person name="Lipzen A."/>
            <person name="Chen C."/>
            <person name="Yanf M."/>
            <person name="Daum C."/>
            <person name="Ng V."/>
            <person name="Clum A."/>
            <person name="Steindorff A."/>
            <person name="Ohm R."/>
            <person name="Martin F."/>
            <person name="Silar P."/>
            <person name="Natvig D."/>
            <person name="Lalanne C."/>
            <person name="Gautier V."/>
            <person name="Ament-Velasquez S.L."/>
            <person name="Kruys A."/>
            <person name="Hutchinson M.I."/>
            <person name="Powell A.J."/>
            <person name="Barry K."/>
            <person name="Miller A.N."/>
            <person name="Grigoriev I.V."/>
            <person name="Debuchy R."/>
            <person name="Gladieux P."/>
            <person name="Thoren M.H."/>
            <person name="Johannesson H."/>
        </authorList>
    </citation>
    <scope>NUCLEOTIDE SEQUENCE</scope>
    <source>
        <strain evidence="2">CBS 333.67</strain>
    </source>
</reference>
<evidence type="ECO:0000313" key="2">
    <source>
        <dbReference type="EMBL" id="KAK3311707.1"/>
    </source>
</evidence>
<name>A0AAJ0H4J4_9PEZI</name>
<dbReference type="Gene3D" id="3.40.630.30">
    <property type="match status" value="1"/>
</dbReference>
<comment type="caution">
    <text evidence="2">The sequence shown here is derived from an EMBL/GenBank/DDBJ whole genome shotgun (WGS) entry which is preliminary data.</text>
</comment>
<dbReference type="PROSITE" id="PS51186">
    <property type="entry name" value="GNAT"/>
    <property type="match status" value="1"/>
</dbReference>
<dbReference type="InterPro" id="IPR016181">
    <property type="entry name" value="Acyl_CoA_acyltransferase"/>
</dbReference>
<keyword evidence="3" id="KW-1185">Reference proteome</keyword>
<reference evidence="2" key="1">
    <citation type="journal article" date="2023" name="Mol. Phylogenet. Evol.">
        <title>Genome-scale phylogeny and comparative genomics of the fungal order Sordariales.</title>
        <authorList>
            <person name="Hensen N."/>
            <person name="Bonometti L."/>
            <person name="Westerberg I."/>
            <person name="Brannstrom I.O."/>
            <person name="Guillou S."/>
            <person name="Cros-Aarteil S."/>
            <person name="Calhoun S."/>
            <person name="Haridas S."/>
            <person name="Kuo A."/>
            <person name="Mondo S."/>
            <person name="Pangilinan J."/>
            <person name="Riley R."/>
            <person name="LaButti K."/>
            <person name="Andreopoulos B."/>
            <person name="Lipzen A."/>
            <person name="Chen C."/>
            <person name="Yan M."/>
            <person name="Daum C."/>
            <person name="Ng V."/>
            <person name="Clum A."/>
            <person name="Steindorff A."/>
            <person name="Ohm R.A."/>
            <person name="Martin F."/>
            <person name="Silar P."/>
            <person name="Natvig D.O."/>
            <person name="Lalanne C."/>
            <person name="Gautier V."/>
            <person name="Ament-Velasquez S.L."/>
            <person name="Kruys A."/>
            <person name="Hutchinson M.I."/>
            <person name="Powell A.J."/>
            <person name="Barry K."/>
            <person name="Miller A.N."/>
            <person name="Grigoriev I.V."/>
            <person name="Debuchy R."/>
            <person name="Gladieux P."/>
            <person name="Hiltunen Thoren M."/>
            <person name="Johannesson H."/>
        </authorList>
    </citation>
    <scope>NUCLEOTIDE SEQUENCE</scope>
    <source>
        <strain evidence="2">CBS 333.67</strain>
    </source>
</reference>
<dbReference type="RefSeq" id="XP_062727487.1">
    <property type="nucleotide sequence ID" value="XM_062871368.1"/>
</dbReference>
<proteinExistence type="predicted"/>
<protein>
    <submittedName>
        <fullName evidence="2">Acyl-CoA N-acyltransferase</fullName>
    </submittedName>
</protein>
<organism evidence="2 3">
    <name type="scientific">Chaetomium strumarium</name>
    <dbReference type="NCBI Taxonomy" id="1170767"/>
    <lineage>
        <taxon>Eukaryota</taxon>
        <taxon>Fungi</taxon>
        <taxon>Dikarya</taxon>
        <taxon>Ascomycota</taxon>
        <taxon>Pezizomycotina</taxon>
        <taxon>Sordariomycetes</taxon>
        <taxon>Sordariomycetidae</taxon>
        <taxon>Sordariales</taxon>
        <taxon>Chaetomiaceae</taxon>
        <taxon>Chaetomium</taxon>
    </lineage>
</organism>
<feature type="domain" description="N-acetyltransferase" evidence="1">
    <location>
        <begin position="96"/>
        <end position="226"/>
    </location>
</feature>
<accession>A0AAJ0H4J4</accession>
<dbReference type="InterPro" id="IPR052523">
    <property type="entry name" value="Trichothecene_AcTrans"/>
</dbReference>
<dbReference type="AlphaFoldDB" id="A0AAJ0H4J4"/>
<sequence>MPLEIRPAVEADSDRIGWIGRDAFRDSGSEAVFPPHLYDKSETGDIALDEAQWRAARNLARMREGKPTFVCVDVAEDDSNDTGGPERIIGYAQWEVPLPPVAGETGEAKKSGYYNQEPFPPSLDQDALFKIYKTVEDETKRALGPDGHSKMWYLMSLAVDPTQQRRGIGRKLMHHGLDLASQAGMDVFLLATPAGRGLYESLGFRQIGDSFLLADIPHYAMLWRRSGAGSA</sequence>